<proteinExistence type="predicted"/>
<sequence length="530" mass="60190">MLNVIIVDDELLMRIGLKSMIPWEEHGFVITGEAQNGKEAMELAQRQAPDLIITDIKMPVMDGLELIRKASSGYPDCQFIILSCLDEFQYAQEAVRLGATDYLIKSDLKQEHLQSVLHTVRKKASQFRQTPENSLPTGQYKEGIGYLKETLFKELFSGFRDDSDIMKSKESLHISLTPEDVLIAKLRVNHFHELRRKYVEQDEKLLRYSIVNIMEEIIPRRWNKEIIVENSSDYLLIMNMPDNAADSPAHELLGPLLGKIVTAMQEFLNISISLGVSGVSSGFGGLRKAYREADAALANLFFEPASNVLYFDSSAGRMKRSRDSFLITREESAELRREIDAGNAEADLDQLRQRLYNEGVTEQGCRKAYLRILALISSCFPSVPELLAEGQTPYEHMLYEEKLEGLHNLAIRFLRQSLSHNRELVNVPQSYADQAKAIILDRYADDISLQTVAGQINVNPSYLSRVFKEETGENFIGYLTRVRIEKAKQLLKSKAYKVYEVASLTGYPNTAYFSKLFKKATGVTPEEFRG</sequence>
<dbReference type="GO" id="GO:0005737">
    <property type="term" value="C:cytoplasm"/>
    <property type="evidence" value="ECO:0007669"/>
    <property type="project" value="UniProtKB-SubCell"/>
</dbReference>
<dbReference type="InterPro" id="IPR041522">
    <property type="entry name" value="CdaR_GGDEF"/>
</dbReference>
<dbReference type="SUPFAM" id="SSF52172">
    <property type="entry name" value="CheY-like"/>
    <property type="match status" value="1"/>
</dbReference>
<dbReference type="PROSITE" id="PS01124">
    <property type="entry name" value="HTH_ARAC_FAMILY_2"/>
    <property type="match status" value="1"/>
</dbReference>
<evidence type="ECO:0000256" key="1">
    <source>
        <dbReference type="ARBA" id="ARBA00004496"/>
    </source>
</evidence>
<dbReference type="InterPro" id="IPR051552">
    <property type="entry name" value="HptR"/>
</dbReference>
<dbReference type="InterPro" id="IPR009057">
    <property type="entry name" value="Homeodomain-like_sf"/>
</dbReference>
<evidence type="ECO:0000256" key="7">
    <source>
        <dbReference type="ARBA" id="ARBA00023163"/>
    </source>
</evidence>
<dbReference type="EMBL" id="JANIPJ010000006">
    <property type="protein sequence ID" value="MCR2804397.1"/>
    <property type="molecule type" value="Genomic_DNA"/>
</dbReference>
<protein>
    <submittedName>
        <fullName evidence="11">Response regulator</fullName>
    </submittedName>
</protein>
<dbReference type="AlphaFoldDB" id="A0A9X2SB40"/>
<dbReference type="GO" id="GO:0043565">
    <property type="term" value="F:sequence-specific DNA binding"/>
    <property type="evidence" value="ECO:0007669"/>
    <property type="project" value="InterPro"/>
</dbReference>
<dbReference type="PANTHER" id="PTHR42713:SF3">
    <property type="entry name" value="TRANSCRIPTIONAL REGULATORY PROTEIN HPTR"/>
    <property type="match status" value="1"/>
</dbReference>
<keyword evidence="12" id="KW-1185">Reference proteome</keyword>
<evidence type="ECO:0000256" key="3">
    <source>
        <dbReference type="ARBA" id="ARBA00022553"/>
    </source>
</evidence>
<keyword evidence="2" id="KW-0963">Cytoplasm</keyword>
<evidence type="ECO:0000256" key="8">
    <source>
        <dbReference type="PROSITE-ProRule" id="PRU00169"/>
    </source>
</evidence>
<dbReference type="CDD" id="cd17536">
    <property type="entry name" value="REC_YesN-like"/>
    <property type="match status" value="1"/>
</dbReference>
<evidence type="ECO:0000313" key="12">
    <source>
        <dbReference type="Proteomes" id="UP001141950"/>
    </source>
</evidence>
<accession>A0A9X2SB40</accession>
<evidence type="ECO:0000256" key="4">
    <source>
        <dbReference type="ARBA" id="ARBA00023012"/>
    </source>
</evidence>
<evidence type="ECO:0000259" key="9">
    <source>
        <dbReference type="PROSITE" id="PS01124"/>
    </source>
</evidence>
<dbReference type="PRINTS" id="PR00032">
    <property type="entry name" value="HTHARAC"/>
</dbReference>
<dbReference type="SUPFAM" id="SSF46689">
    <property type="entry name" value="Homeodomain-like"/>
    <property type="match status" value="2"/>
</dbReference>
<dbReference type="PANTHER" id="PTHR42713">
    <property type="entry name" value="HISTIDINE KINASE-RELATED"/>
    <property type="match status" value="1"/>
</dbReference>
<comment type="subcellular location">
    <subcellularLocation>
        <location evidence="1">Cytoplasm</location>
    </subcellularLocation>
</comment>
<dbReference type="Proteomes" id="UP001141950">
    <property type="component" value="Unassembled WGS sequence"/>
</dbReference>
<evidence type="ECO:0000259" key="10">
    <source>
        <dbReference type="PROSITE" id="PS50110"/>
    </source>
</evidence>
<dbReference type="Pfam" id="PF17853">
    <property type="entry name" value="GGDEF_2"/>
    <property type="match status" value="1"/>
</dbReference>
<reference evidence="11" key="1">
    <citation type="submission" date="2022-08" db="EMBL/GenBank/DDBJ databases">
        <title>The genomic sequence of strain Paenibacillus sp. SCIV0701.</title>
        <authorList>
            <person name="Zhao H."/>
        </authorList>
    </citation>
    <scope>NUCLEOTIDE SEQUENCE</scope>
    <source>
        <strain evidence="11">SCIV0701</strain>
    </source>
</reference>
<dbReference type="SMART" id="SM00448">
    <property type="entry name" value="REC"/>
    <property type="match status" value="1"/>
</dbReference>
<keyword evidence="7" id="KW-0804">Transcription</keyword>
<dbReference type="PROSITE" id="PS50110">
    <property type="entry name" value="RESPONSE_REGULATORY"/>
    <property type="match status" value="1"/>
</dbReference>
<organism evidence="11 12">
    <name type="scientific">Paenibacillus soyae</name>
    <dbReference type="NCBI Taxonomy" id="2969249"/>
    <lineage>
        <taxon>Bacteria</taxon>
        <taxon>Bacillati</taxon>
        <taxon>Bacillota</taxon>
        <taxon>Bacilli</taxon>
        <taxon>Bacillales</taxon>
        <taxon>Paenibacillaceae</taxon>
        <taxon>Paenibacillus</taxon>
    </lineage>
</organism>
<dbReference type="InterPro" id="IPR020449">
    <property type="entry name" value="Tscrpt_reg_AraC-type_HTH"/>
</dbReference>
<dbReference type="InterPro" id="IPR018060">
    <property type="entry name" value="HTH_AraC"/>
</dbReference>
<dbReference type="InterPro" id="IPR011006">
    <property type="entry name" value="CheY-like_superfamily"/>
</dbReference>
<dbReference type="RefSeq" id="WP_257445384.1">
    <property type="nucleotide sequence ID" value="NZ_JANIPJ010000006.1"/>
</dbReference>
<gene>
    <name evidence="11" type="ORF">NQZ67_10935</name>
</gene>
<dbReference type="GO" id="GO:0000160">
    <property type="term" value="P:phosphorelay signal transduction system"/>
    <property type="evidence" value="ECO:0007669"/>
    <property type="project" value="UniProtKB-KW"/>
</dbReference>
<dbReference type="Gene3D" id="1.10.10.60">
    <property type="entry name" value="Homeodomain-like"/>
    <property type="match status" value="2"/>
</dbReference>
<evidence type="ECO:0000256" key="5">
    <source>
        <dbReference type="ARBA" id="ARBA00023015"/>
    </source>
</evidence>
<dbReference type="Gene3D" id="3.40.50.2300">
    <property type="match status" value="1"/>
</dbReference>
<keyword evidence="6" id="KW-0238">DNA-binding</keyword>
<keyword evidence="3 8" id="KW-0597">Phosphoprotein</keyword>
<evidence type="ECO:0000256" key="6">
    <source>
        <dbReference type="ARBA" id="ARBA00023125"/>
    </source>
</evidence>
<comment type="caution">
    <text evidence="11">The sequence shown here is derived from an EMBL/GenBank/DDBJ whole genome shotgun (WGS) entry which is preliminary data.</text>
</comment>
<feature type="domain" description="HTH araC/xylS-type" evidence="9">
    <location>
        <begin position="433"/>
        <end position="530"/>
    </location>
</feature>
<evidence type="ECO:0000313" key="11">
    <source>
        <dbReference type="EMBL" id="MCR2804397.1"/>
    </source>
</evidence>
<keyword evidence="4" id="KW-0902">Two-component regulatory system</keyword>
<dbReference type="GO" id="GO:0003700">
    <property type="term" value="F:DNA-binding transcription factor activity"/>
    <property type="evidence" value="ECO:0007669"/>
    <property type="project" value="InterPro"/>
</dbReference>
<evidence type="ECO:0000256" key="2">
    <source>
        <dbReference type="ARBA" id="ARBA00022490"/>
    </source>
</evidence>
<dbReference type="Pfam" id="PF00072">
    <property type="entry name" value="Response_reg"/>
    <property type="match status" value="1"/>
</dbReference>
<name>A0A9X2SB40_9BACL</name>
<feature type="domain" description="Response regulatory" evidence="10">
    <location>
        <begin position="3"/>
        <end position="120"/>
    </location>
</feature>
<feature type="modified residue" description="4-aspartylphosphate" evidence="8">
    <location>
        <position position="55"/>
    </location>
</feature>
<dbReference type="InterPro" id="IPR018062">
    <property type="entry name" value="HTH_AraC-typ_CS"/>
</dbReference>
<dbReference type="PROSITE" id="PS00041">
    <property type="entry name" value="HTH_ARAC_FAMILY_1"/>
    <property type="match status" value="1"/>
</dbReference>
<dbReference type="SMART" id="SM00342">
    <property type="entry name" value="HTH_ARAC"/>
    <property type="match status" value="1"/>
</dbReference>
<dbReference type="Pfam" id="PF12833">
    <property type="entry name" value="HTH_18"/>
    <property type="match status" value="1"/>
</dbReference>
<keyword evidence="5" id="KW-0805">Transcription regulation</keyword>
<dbReference type="InterPro" id="IPR001789">
    <property type="entry name" value="Sig_transdc_resp-reg_receiver"/>
</dbReference>